<evidence type="ECO:0000313" key="1">
    <source>
        <dbReference type="EMBL" id="GMN68958.1"/>
    </source>
</evidence>
<comment type="caution">
    <text evidence="1">The sequence shown here is derived from an EMBL/GenBank/DDBJ whole genome shotgun (WGS) entry which is preliminary data.</text>
</comment>
<protein>
    <submittedName>
        <fullName evidence="1">Uncharacterized protein</fullName>
    </submittedName>
</protein>
<keyword evidence="2" id="KW-1185">Reference proteome</keyword>
<accession>A0AA88J9I9</accession>
<gene>
    <name evidence="1" type="ORF">TIFTF001_038012</name>
</gene>
<name>A0AA88J9I9_FICCA</name>
<sequence>MGNSLGGNDYVR</sequence>
<dbReference type="EMBL" id="BTGU01000739">
    <property type="protein sequence ID" value="GMN68958.1"/>
    <property type="molecule type" value="Genomic_DNA"/>
</dbReference>
<dbReference type="Proteomes" id="UP001187192">
    <property type="component" value="Unassembled WGS sequence"/>
</dbReference>
<proteinExistence type="predicted"/>
<evidence type="ECO:0000313" key="2">
    <source>
        <dbReference type="Proteomes" id="UP001187192"/>
    </source>
</evidence>
<reference evidence="1" key="1">
    <citation type="submission" date="2023-07" db="EMBL/GenBank/DDBJ databases">
        <title>draft genome sequence of fig (Ficus carica).</title>
        <authorList>
            <person name="Takahashi T."/>
            <person name="Nishimura K."/>
        </authorList>
    </citation>
    <scope>NUCLEOTIDE SEQUENCE</scope>
</reference>
<organism evidence="1 2">
    <name type="scientific">Ficus carica</name>
    <name type="common">Common fig</name>
    <dbReference type="NCBI Taxonomy" id="3494"/>
    <lineage>
        <taxon>Eukaryota</taxon>
        <taxon>Viridiplantae</taxon>
        <taxon>Streptophyta</taxon>
        <taxon>Embryophyta</taxon>
        <taxon>Tracheophyta</taxon>
        <taxon>Spermatophyta</taxon>
        <taxon>Magnoliopsida</taxon>
        <taxon>eudicotyledons</taxon>
        <taxon>Gunneridae</taxon>
        <taxon>Pentapetalae</taxon>
        <taxon>rosids</taxon>
        <taxon>fabids</taxon>
        <taxon>Rosales</taxon>
        <taxon>Moraceae</taxon>
        <taxon>Ficeae</taxon>
        <taxon>Ficus</taxon>
    </lineage>
</organism>